<dbReference type="EMBL" id="CP107006">
    <property type="protein sequence ID" value="UYQ92427.1"/>
    <property type="molecule type" value="Genomic_DNA"/>
</dbReference>
<feature type="transmembrane region" description="Helical" evidence="6">
    <location>
        <begin position="15"/>
        <end position="37"/>
    </location>
</feature>
<feature type="transmembrane region" description="Helical" evidence="6">
    <location>
        <begin position="148"/>
        <end position="167"/>
    </location>
</feature>
<feature type="transmembrane region" description="Helical" evidence="6">
    <location>
        <begin position="327"/>
        <end position="347"/>
    </location>
</feature>
<sequence>MNVGSLLKLFVKFSIGNWLAAGIAFLSTPLISALIVPDEFGKASMFTLAFNFLIQIVTLGVDQSYVRRFYDKSYRDKPHELLWNVLTPVLLCYVVVAAGALLCWREISRFLINTEEWHIVVILAITLFVGIIERFASLYFRMSKAAGMFSVIKVAVAITNVLTVYIYCLLADHSFYAILYGTGVSLLVGSIIGLAWQKKMWLTKAAVDWSKVRGLLAFGLPFVPAFIVGWLFEGVDKLALKKYTDFHEIGIFSAGYRIVAILTILQVGFSNFWTPVAYEAYESQSADNTRLFRRAFSCMSLILFICGLLTIAFKDIIILFFASDYRIAATVMPFLVLMPIMYTLSEITVGAINFKNKSYLHLIITSVAAVSNILLNVWLVPAFGAQGAALSTGVSYILFFLTRTYLSERLLQVGFDMKTTLIALVVVILNAYVATFGIFTALTLWACHAISIVLLLLLYRTHFIYLVGWMKNKFLGGAGS</sequence>
<feature type="transmembrane region" description="Helical" evidence="6">
    <location>
        <begin position="421"/>
        <end position="442"/>
    </location>
</feature>
<comment type="subcellular location">
    <subcellularLocation>
        <location evidence="1">Cell membrane</location>
        <topology evidence="1">Multi-pass membrane protein</topology>
    </subcellularLocation>
</comment>
<feature type="transmembrane region" description="Helical" evidence="6">
    <location>
        <begin position="383"/>
        <end position="401"/>
    </location>
</feature>
<dbReference type="PANTHER" id="PTHR30250:SF11">
    <property type="entry name" value="O-ANTIGEN TRANSPORTER-RELATED"/>
    <property type="match status" value="1"/>
</dbReference>
<reference evidence="7" key="1">
    <citation type="submission" date="2022-10" db="EMBL/GenBank/DDBJ databases">
        <title>Chitinophaga sp. nov., isolated from soil.</title>
        <authorList>
            <person name="Jeon C.O."/>
        </authorList>
    </citation>
    <scope>NUCLEOTIDE SEQUENCE</scope>
    <source>
        <strain evidence="7">R8</strain>
    </source>
</reference>
<evidence type="ECO:0000256" key="2">
    <source>
        <dbReference type="ARBA" id="ARBA00022475"/>
    </source>
</evidence>
<feature type="transmembrane region" description="Helical" evidence="6">
    <location>
        <begin position="81"/>
        <end position="102"/>
    </location>
</feature>
<feature type="transmembrane region" description="Helical" evidence="6">
    <location>
        <begin position="295"/>
        <end position="321"/>
    </location>
</feature>
<feature type="transmembrane region" description="Helical" evidence="6">
    <location>
        <begin position="252"/>
        <end position="274"/>
    </location>
</feature>
<feature type="transmembrane region" description="Helical" evidence="6">
    <location>
        <begin position="43"/>
        <end position="61"/>
    </location>
</feature>
<feature type="transmembrane region" description="Helical" evidence="6">
    <location>
        <begin position="359"/>
        <end position="377"/>
    </location>
</feature>
<protein>
    <submittedName>
        <fullName evidence="7">Oligosaccharide flippase family protein</fullName>
    </submittedName>
</protein>
<evidence type="ECO:0000256" key="3">
    <source>
        <dbReference type="ARBA" id="ARBA00022692"/>
    </source>
</evidence>
<evidence type="ECO:0000313" key="8">
    <source>
        <dbReference type="Proteomes" id="UP001162741"/>
    </source>
</evidence>
<dbReference type="Pfam" id="PF01943">
    <property type="entry name" value="Polysacc_synt"/>
    <property type="match status" value="1"/>
</dbReference>
<feature type="transmembrane region" description="Helical" evidence="6">
    <location>
        <begin position="448"/>
        <end position="467"/>
    </location>
</feature>
<gene>
    <name evidence="7" type="ORF">MKQ68_20295</name>
</gene>
<evidence type="ECO:0000256" key="6">
    <source>
        <dbReference type="SAM" id="Phobius"/>
    </source>
</evidence>
<feature type="transmembrane region" description="Helical" evidence="6">
    <location>
        <begin position="215"/>
        <end position="232"/>
    </location>
</feature>
<evidence type="ECO:0000256" key="1">
    <source>
        <dbReference type="ARBA" id="ARBA00004651"/>
    </source>
</evidence>
<dbReference type="InterPro" id="IPR002797">
    <property type="entry name" value="Polysacc_synth"/>
</dbReference>
<name>A0ABY6IYG7_9BACT</name>
<dbReference type="InterPro" id="IPR050833">
    <property type="entry name" value="Poly_Biosynth_Transport"/>
</dbReference>
<proteinExistence type="predicted"/>
<evidence type="ECO:0000256" key="4">
    <source>
        <dbReference type="ARBA" id="ARBA00022989"/>
    </source>
</evidence>
<keyword evidence="2" id="KW-1003">Cell membrane</keyword>
<dbReference type="Proteomes" id="UP001162741">
    <property type="component" value="Chromosome"/>
</dbReference>
<keyword evidence="8" id="KW-1185">Reference proteome</keyword>
<keyword evidence="3 6" id="KW-0812">Transmembrane</keyword>
<feature type="transmembrane region" description="Helical" evidence="6">
    <location>
        <begin position="173"/>
        <end position="195"/>
    </location>
</feature>
<dbReference type="PANTHER" id="PTHR30250">
    <property type="entry name" value="PST FAMILY PREDICTED COLANIC ACID TRANSPORTER"/>
    <property type="match status" value="1"/>
</dbReference>
<keyword evidence="4 6" id="KW-1133">Transmembrane helix</keyword>
<accession>A0ABY6IYG7</accession>
<evidence type="ECO:0000256" key="5">
    <source>
        <dbReference type="ARBA" id="ARBA00023136"/>
    </source>
</evidence>
<dbReference type="RefSeq" id="WP_244844777.1">
    <property type="nucleotide sequence ID" value="NZ_CP107006.1"/>
</dbReference>
<feature type="transmembrane region" description="Helical" evidence="6">
    <location>
        <begin position="117"/>
        <end position="136"/>
    </location>
</feature>
<keyword evidence="5 6" id="KW-0472">Membrane</keyword>
<evidence type="ECO:0000313" key="7">
    <source>
        <dbReference type="EMBL" id="UYQ92427.1"/>
    </source>
</evidence>
<organism evidence="7 8">
    <name type="scientific">Chitinophaga horti</name>
    <dbReference type="NCBI Taxonomy" id="2920382"/>
    <lineage>
        <taxon>Bacteria</taxon>
        <taxon>Pseudomonadati</taxon>
        <taxon>Bacteroidota</taxon>
        <taxon>Chitinophagia</taxon>
        <taxon>Chitinophagales</taxon>
        <taxon>Chitinophagaceae</taxon>
        <taxon>Chitinophaga</taxon>
    </lineage>
</organism>